<reference evidence="1 2" key="2">
    <citation type="journal article" date="2022" name="Mol. Ecol. Resour.">
        <title>The genomes of chicory, endive, great burdock and yacon provide insights into Asteraceae paleo-polyploidization history and plant inulin production.</title>
        <authorList>
            <person name="Fan W."/>
            <person name="Wang S."/>
            <person name="Wang H."/>
            <person name="Wang A."/>
            <person name="Jiang F."/>
            <person name="Liu H."/>
            <person name="Zhao H."/>
            <person name="Xu D."/>
            <person name="Zhang Y."/>
        </authorList>
    </citation>
    <scope>NUCLEOTIDE SEQUENCE [LARGE SCALE GENOMIC DNA]</scope>
    <source>
        <strain evidence="2">cv. Yunnan</strain>
        <tissue evidence="1">Leaves</tissue>
    </source>
</reference>
<name>A0ACB9ID90_9ASTR</name>
<dbReference type="EMBL" id="CM042026">
    <property type="protein sequence ID" value="KAI3805441.1"/>
    <property type="molecule type" value="Genomic_DNA"/>
</dbReference>
<organism evidence="1 2">
    <name type="scientific">Smallanthus sonchifolius</name>
    <dbReference type="NCBI Taxonomy" id="185202"/>
    <lineage>
        <taxon>Eukaryota</taxon>
        <taxon>Viridiplantae</taxon>
        <taxon>Streptophyta</taxon>
        <taxon>Embryophyta</taxon>
        <taxon>Tracheophyta</taxon>
        <taxon>Spermatophyta</taxon>
        <taxon>Magnoliopsida</taxon>
        <taxon>eudicotyledons</taxon>
        <taxon>Gunneridae</taxon>
        <taxon>Pentapetalae</taxon>
        <taxon>asterids</taxon>
        <taxon>campanulids</taxon>
        <taxon>Asterales</taxon>
        <taxon>Asteraceae</taxon>
        <taxon>Asteroideae</taxon>
        <taxon>Heliantheae alliance</taxon>
        <taxon>Millerieae</taxon>
        <taxon>Smallanthus</taxon>
    </lineage>
</organism>
<accession>A0ACB9ID90</accession>
<evidence type="ECO:0000313" key="1">
    <source>
        <dbReference type="EMBL" id="KAI3805441.1"/>
    </source>
</evidence>
<proteinExistence type="predicted"/>
<evidence type="ECO:0000313" key="2">
    <source>
        <dbReference type="Proteomes" id="UP001056120"/>
    </source>
</evidence>
<protein>
    <submittedName>
        <fullName evidence="1">Uncharacterized protein</fullName>
    </submittedName>
</protein>
<dbReference type="Proteomes" id="UP001056120">
    <property type="component" value="Linkage Group LG09"/>
</dbReference>
<keyword evidence="2" id="KW-1185">Reference proteome</keyword>
<sequence length="88" mass="9892">MEINESQFPEVVLKSDCPVLVEFMAVRSGPCPLVAPATKSLSKENEEKLLIVEIDHDSNPKLIEEYKVYGLPALIMFKEGQEISESRN</sequence>
<gene>
    <name evidence="1" type="ORF">L1987_27827</name>
</gene>
<comment type="caution">
    <text evidence="1">The sequence shown here is derived from an EMBL/GenBank/DDBJ whole genome shotgun (WGS) entry which is preliminary data.</text>
</comment>
<reference evidence="2" key="1">
    <citation type="journal article" date="2022" name="Mol. Ecol. Resour.">
        <title>The genomes of chicory, endive, great burdock and yacon provide insights into Asteraceae palaeo-polyploidization history and plant inulin production.</title>
        <authorList>
            <person name="Fan W."/>
            <person name="Wang S."/>
            <person name="Wang H."/>
            <person name="Wang A."/>
            <person name="Jiang F."/>
            <person name="Liu H."/>
            <person name="Zhao H."/>
            <person name="Xu D."/>
            <person name="Zhang Y."/>
        </authorList>
    </citation>
    <scope>NUCLEOTIDE SEQUENCE [LARGE SCALE GENOMIC DNA]</scope>
    <source>
        <strain evidence="2">cv. Yunnan</strain>
    </source>
</reference>